<dbReference type="GeneID" id="78373440"/>
<dbReference type="RefSeq" id="WP_035392122.1">
    <property type="nucleotide sequence ID" value="NZ_JXUW01000027.1"/>
</dbReference>
<keyword evidence="1" id="KW-0812">Transmembrane</keyword>
<accession>A0A0D8FRT6</accession>
<keyword evidence="1" id="KW-1133">Transmembrane helix</keyword>
<reference evidence="2 3" key="1">
    <citation type="submission" date="2015-01" db="EMBL/GenBank/DDBJ databases">
        <title>Draft genome of the acidophilic iron oxidizer Ferrimicrobium acidiphilum strain T23.</title>
        <authorList>
            <person name="Poehlein A."/>
            <person name="Eisen S."/>
            <person name="Schloemann M."/>
            <person name="Johnson B.D."/>
            <person name="Daniel R."/>
            <person name="Muehling M."/>
        </authorList>
    </citation>
    <scope>NUCLEOTIDE SEQUENCE [LARGE SCALE GENOMIC DNA]</scope>
    <source>
        <strain evidence="2 3">T23</strain>
    </source>
</reference>
<dbReference type="Proteomes" id="UP000032336">
    <property type="component" value="Unassembled WGS sequence"/>
</dbReference>
<comment type="caution">
    <text evidence="2">The sequence shown here is derived from an EMBL/GenBank/DDBJ whole genome shotgun (WGS) entry which is preliminary data.</text>
</comment>
<dbReference type="AlphaFoldDB" id="A0A0D8FRT6"/>
<proteinExistence type="predicted"/>
<dbReference type="EMBL" id="JXUW01000027">
    <property type="protein sequence ID" value="KJE75836.1"/>
    <property type="molecule type" value="Genomic_DNA"/>
</dbReference>
<evidence type="ECO:0000313" key="3">
    <source>
        <dbReference type="Proteomes" id="UP000032336"/>
    </source>
</evidence>
<protein>
    <submittedName>
        <fullName evidence="2">Uncharacterized protein</fullName>
    </submittedName>
</protein>
<evidence type="ECO:0000313" key="2">
    <source>
        <dbReference type="EMBL" id="KJE75836.1"/>
    </source>
</evidence>
<gene>
    <name evidence="2" type="ORF">FEAC_23960</name>
</gene>
<evidence type="ECO:0000256" key="1">
    <source>
        <dbReference type="SAM" id="Phobius"/>
    </source>
</evidence>
<organism evidence="2 3">
    <name type="scientific">Ferrimicrobium acidiphilum DSM 19497</name>
    <dbReference type="NCBI Taxonomy" id="1121877"/>
    <lineage>
        <taxon>Bacteria</taxon>
        <taxon>Bacillati</taxon>
        <taxon>Actinomycetota</taxon>
        <taxon>Acidimicrobiia</taxon>
        <taxon>Acidimicrobiales</taxon>
        <taxon>Acidimicrobiaceae</taxon>
        <taxon>Ferrimicrobium</taxon>
    </lineage>
</organism>
<keyword evidence="3" id="KW-1185">Reference proteome</keyword>
<feature type="transmembrane region" description="Helical" evidence="1">
    <location>
        <begin position="12"/>
        <end position="33"/>
    </location>
</feature>
<keyword evidence="1" id="KW-0472">Membrane</keyword>
<name>A0A0D8FRT6_9ACTN</name>
<sequence>MNVFPEITKNRKVLYIGGVAAAVVVAGSLSLMMPKSSGASELPGLSGLTPAKAAHLQQQILAQQQESASNHSTQSYAQGLAQVQKSSVPASKLPFPTGIQNIKQSGLGPSFIVSNEWDTVMNSTEYVVYCGGVASAADLTTGGSAVTTGAVEVWKNIDSGATATPQEVGLYKFAGSASSALKATSASESTVTLAYKTGTVTFDLANDSFLPSS</sequence>